<sequence>MISKLSKLFIVFTLLITSASAAHAAPPVAGASCSKAGATNIYLGKKFTCLKVGGKLKWSKGVAISTAKSAYSNLSKSEADVYSKLDLQIAQLAKSTSVDLSDEIRLVTQDAKHERNKPNQLGASVALDLIKLIDPTATGFTIYTWSSVDWIKNLMKDECPNLVEQLDLNSGGNAGCGKLFVTNLNGYHNKIGSEDASWMEAAHETFHIYQTRAASDVQTNYFDWWKEIPSWYREGSATVFGSLVRSIISKQTLNYGTLNNIERSPWRNIECKKAWQLWQERTEAMGHSLTGMCEYGLGRKMSDFLAANYGGYQSFIKVHQEIGRGMKFEQAFEKVHGISLKSYFGQMEAYLKDLGW</sequence>
<reference evidence="1" key="1">
    <citation type="submission" date="2020-05" db="EMBL/GenBank/DDBJ databases">
        <authorList>
            <person name="Chiriac C."/>
            <person name="Salcher M."/>
            <person name="Ghai R."/>
            <person name="Kavagutti S V."/>
        </authorList>
    </citation>
    <scope>NUCLEOTIDE SEQUENCE</scope>
</reference>
<dbReference type="AlphaFoldDB" id="A0A6J6CQ86"/>
<protein>
    <submittedName>
        <fullName evidence="1">Unannotated protein</fullName>
    </submittedName>
</protein>
<gene>
    <name evidence="1" type="ORF">UFOPK1509_00468</name>
</gene>
<proteinExistence type="predicted"/>
<name>A0A6J6CQ86_9ZZZZ</name>
<dbReference type="PROSITE" id="PS51257">
    <property type="entry name" value="PROKAR_LIPOPROTEIN"/>
    <property type="match status" value="1"/>
</dbReference>
<evidence type="ECO:0000313" key="1">
    <source>
        <dbReference type="EMBL" id="CAB4553457.1"/>
    </source>
</evidence>
<organism evidence="1">
    <name type="scientific">freshwater metagenome</name>
    <dbReference type="NCBI Taxonomy" id="449393"/>
    <lineage>
        <taxon>unclassified sequences</taxon>
        <taxon>metagenomes</taxon>
        <taxon>ecological metagenomes</taxon>
    </lineage>
</organism>
<accession>A0A6J6CQ86</accession>
<dbReference type="EMBL" id="CAEZSY010000051">
    <property type="protein sequence ID" value="CAB4553457.1"/>
    <property type="molecule type" value="Genomic_DNA"/>
</dbReference>